<name>A0A518I4R8_9PLAN</name>
<evidence type="ECO:0000313" key="2">
    <source>
        <dbReference type="Proteomes" id="UP000318313"/>
    </source>
</evidence>
<dbReference type="OrthoDB" id="289141at2"/>
<proteinExistence type="predicted"/>
<dbReference type="EMBL" id="CP037452">
    <property type="protein sequence ID" value="QDV48076.1"/>
    <property type="molecule type" value="Genomic_DNA"/>
</dbReference>
<organism evidence="1 2">
    <name type="scientific">Gimesia fumaroli</name>
    <dbReference type="NCBI Taxonomy" id="2527976"/>
    <lineage>
        <taxon>Bacteria</taxon>
        <taxon>Pseudomonadati</taxon>
        <taxon>Planctomycetota</taxon>
        <taxon>Planctomycetia</taxon>
        <taxon>Planctomycetales</taxon>
        <taxon>Planctomycetaceae</taxon>
        <taxon>Gimesia</taxon>
    </lineage>
</organism>
<dbReference type="AlphaFoldDB" id="A0A518I4R8"/>
<gene>
    <name evidence="1" type="ORF">Enr17x_00850</name>
</gene>
<dbReference type="Proteomes" id="UP000318313">
    <property type="component" value="Chromosome"/>
</dbReference>
<protein>
    <submittedName>
        <fullName evidence="1">Uncharacterized protein</fullName>
    </submittedName>
</protein>
<accession>A0A518I4R8</accession>
<dbReference type="RefSeq" id="WP_145305284.1">
    <property type="nucleotide sequence ID" value="NZ_CP037452.1"/>
</dbReference>
<evidence type="ECO:0000313" key="1">
    <source>
        <dbReference type="EMBL" id="QDV48076.1"/>
    </source>
</evidence>
<reference evidence="1 2" key="1">
    <citation type="submission" date="2019-03" db="EMBL/GenBank/DDBJ databases">
        <title>Deep-cultivation of Planctomycetes and their phenomic and genomic characterization uncovers novel biology.</title>
        <authorList>
            <person name="Wiegand S."/>
            <person name="Jogler M."/>
            <person name="Boedeker C."/>
            <person name="Pinto D."/>
            <person name="Vollmers J."/>
            <person name="Rivas-Marin E."/>
            <person name="Kohn T."/>
            <person name="Peeters S.H."/>
            <person name="Heuer A."/>
            <person name="Rast P."/>
            <person name="Oberbeckmann S."/>
            <person name="Bunk B."/>
            <person name="Jeske O."/>
            <person name="Meyerdierks A."/>
            <person name="Storesund J.E."/>
            <person name="Kallscheuer N."/>
            <person name="Luecker S."/>
            <person name="Lage O.M."/>
            <person name="Pohl T."/>
            <person name="Merkel B.J."/>
            <person name="Hornburger P."/>
            <person name="Mueller R.-W."/>
            <person name="Bruemmer F."/>
            <person name="Labrenz M."/>
            <person name="Spormann A.M."/>
            <person name="Op den Camp H."/>
            <person name="Overmann J."/>
            <person name="Amann R."/>
            <person name="Jetten M.S.M."/>
            <person name="Mascher T."/>
            <person name="Medema M.H."/>
            <person name="Devos D.P."/>
            <person name="Kaster A.-K."/>
            <person name="Ovreas L."/>
            <person name="Rohde M."/>
            <person name="Galperin M.Y."/>
            <person name="Jogler C."/>
        </authorList>
    </citation>
    <scope>NUCLEOTIDE SEQUENCE [LARGE SCALE GENOMIC DNA]</scope>
    <source>
        <strain evidence="1 2">Enr17</strain>
    </source>
</reference>
<sequence>MSGQFDNPYKFPAKVLASLRPGYLTVSIWYGLGMTDGGIPHEVPIDDIPFDLRLPNSEFTAIIDPTNGRIIGVERYITE</sequence>
<keyword evidence="2" id="KW-1185">Reference proteome</keyword>
<dbReference type="KEGG" id="gfm:Enr17x_00850"/>